<evidence type="ECO:0000256" key="6">
    <source>
        <dbReference type="ARBA" id="ARBA00022989"/>
    </source>
</evidence>
<sequence length="280" mass="31159">MTSLLMRSIKFLVGLGFVGVLLIALWGTISGLIREGTPQTAEQALHEHPKELHLPSNGPFGKFDLAQLQRGFKVYEKVCAQCHSLNLVSFRELAGLGYNEAEIKKIAKDWPVKQPVFDNKAGTWGERDNTPADRFPKVYYAANGTPPDLSLITKARHDGAAYVYSLMVGYTEKPDAEGAKKFPEALKSPEGLHFNKYFANLHLAMPAPLTDAQIDTVKYTDGTPTTVDQMAQDVSAFLVWTAEPTMQQRHRFGVAVLIFLIFATILGYGAYRNVWRGMKH</sequence>
<dbReference type="Pfam" id="PF02167">
    <property type="entry name" value="Cytochrom_C1"/>
    <property type="match status" value="1"/>
</dbReference>
<proteinExistence type="predicted"/>
<dbReference type="Proteomes" id="UP001596977">
    <property type="component" value="Unassembled WGS sequence"/>
</dbReference>
<dbReference type="InterPro" id="IPR002326">
    <property type="entry name" value="Cyt_c1"/>
</dbReference>
<reference evidence="13" key="1">
    <citation type="journal article" date="2019" name="Int. J. Syst. Evol. Microbiol.">
        <title>The Global Catalogue of Microorganisms (GCM) 10K type strain sequencing project: providing services to taxonomists for standard genome sequencing and annotation.</title>
        <authorList>
            <consortium name="The Broad Institute Genomics Platform"/>
            <consortium name="The Broad Institute Genome Sequencing Center for Infectious Disease"/>
            <person name="Wu L."/>
            <person name="Ma J."/>
        </authorList>
    </citation>
    <scope>NUCLEOTIDE SEQUENCE [LARGE SCALE GENOMIC DNA]</scope>
    <source>
        <strain evidence="13">CCUG 62982</strain>
    </source>
</reference>
<dbReference type="PRINTS" id="PR00603">
    <property type="entry name" value="CYTOCHROMEC1"/>
</dbReference>
<keyword evidence="3 9" id="KW-0349">Heme</keyword>
<dbReference type="PANTHER" id="PTHR10266">
    <property type="entry name" value="CYTOCHROME C1"/>
    <property type="match status" value="1"/>
</dbReference>
<protein>
    <recommendedName>
        <fullName evidence="2">Cytochrome c1</fullName>
    </recommendedName>
</protein>
<comment type="subcellular location">
    <subcellularLocation>
        <location evidence="1">Membrane</location>
    </subcellularLocation>
</comment>
<dbReference type="InterPro" id="IPR009056">
    <property type="entry name" value="Cyt_c-like_dom"/>
</dbReference>
<accession>A0ABW3H4N2</accession>
<evidence type="ECO:0000256" key="1">
    <source>
        <dbReference type="ARBA" id="ARBA00004370"/>
    </source>
</evidence>
<evidence type="ECO:0000313" key="12">
    <source>
        <dbReference type="EMBL" id="MFD0946343.1"/>
    </source>
</evidence>
<evidence type="ECO:0000256" key="7">
    <source>
        <dbReference type="ARBA" id="ARBA00023004"/>
    </source>
</evidence>
<evidence type="ECO:0000256" key="2">
    <source>
        <dbReference type="ARBA" id="ARBA00016165"/>
    </source>
</evidence>
<dbReference type="SUPFAM" id="SSF46626">
    <property type="entry name" value="Cytochrome c"/>
    <property type="match status" value="1"/>
</dbReference>
<comment type="caution">
    <text evidence="12">The sequence shown here is derived from an EMBL/GenBank/DDBJ whole genome shotgun (WGS) entry which is preliminary data.</text>
</comment>
<feature type="domain" description="Cytochrome c" evidence="11">
    <location>
        <begin position="66"/>
        <end position="202"/>
    </location>
</feature>
<evidence type="ECO:0000259" key="11">
    <source>
        <dbReference type="PROSITE" id="PS51007"/>
    </source>
</evidence>
<keyword evidence="13" id="KW-1185">Reference proteome</keyword>
<keyword evidence="5 9" id="KW-0479">Metal-binding</keyword>
<name>A0ABW3H4N2_9SPHN</name>
<feature type="transmembrane region" description="Helical" evidence="10">
    <location>
        <begin position="252"/>
        <end position="271"/>
    </location>
</feature>
<dbReference type="EMBL" id="JBHTJG010000003">
    <property type="protein sequence ID" value="MFD0946343.1"/>
    <property type="molecule type" value="Genomic_DNA"/>
</dbReference>
<keyword evidence="8 10" id="KW-0472">Membrane</keyword>
<evidence type="ECO:0000256" key="8">
    <source>
        <dbReference type="ARBA" id="ARBA00023136"/>
    </source>
</evidence>
<gene>
    <name evidence="12" type="ORF">ACFQ1E_08345</name>
</gene>
<dbReference type="PROSITE" id="PS51007">
    <property type="entry name" value="CYTC"/>
    <property type="match status" value="1"/>
</dbReference>
<evidence type="ECO:0000256" key="3">
    <source>
        <dbReference type="ARBA" id="ARBA00022617"/>
    </source>
</evidence>
<evidence type="ECO:0000256" key="9">
    <source>
        <dbReference type="PROSITE-ProRule" id="PRU00433"/>
    </source>
</evidence>
<dbReference type="PANTHER" id="PTHR10266:SF3">
    <property type="entry name" value="CYTOCHROME C1, HEME PROTEIN, MITOCHONDRIAL"/>
    <property type="match status" value="1"/>
</dbReference>
<dbReference type="Gene3D" id="1.10.760.10">
    <property type="entry name" value="Cytochrome c-like domain"/>
    <property type="match status" value="1"/>
</dbReference>
<feature type="transmembrane region" description="Helical" evidence="10">
    <location>
        <begin position="12"/>
        <end position="33"/>
    </location>
</feature>
<keyword evidence="6 10" id="KW-1133">Transmembrane helix</keyword>
<dbReference type="RefSeq" id="WP_264943714.1">
    <property type="nucleotide sequence ID" value="NZ_JAPDRA010000003.1"/>
</dbReference>
<organism evidence="12 13">
    <name type="scientific">Sphingomonas canadensis</name>
    <dbReference type="NCBI Taxonomy" id="1219257"/>
    <lineage>
        <taxon>Bacteria</taxon>
        <taxon>Pseudomonadati</taxon>
        <taxon>Pseudomonadota</taxon>
        <taxon>Alphaproteobacteria</taxon>
        <taxon>Sphingomonadales</taxon>
        <taxon>Sphingomonadaceae</taxon>
        <taxon>Sphingomonas</taxon>
    </lineage>
</organism>
<evidence type="ECO:0000256" key="4">
    <source>
        <dbReference type="ARBA" id="ARBA00022692"/>
    </source>
</evidence>
<evidence type="ECO:0000256" key="5">
    <source>
        <dbReference type="ARBA" id="ARBA00022723"/>
    </source>
</evidence>
<dbReference type="InterPro" id="IPR036909">
    <property type="entry name" value="Cyt_c-like_dom_sf"/>
</dbReference>
<keyword evidence="4 10" id="KW-0812">Transmembrane</keyword>
<keyword evidence="7 9" id="KW-0408">Iron</keyword>
<dbReference type="Gene3D" id="1.20.5.100">
    <property type="entry name" value="Cytochrome c1, transmembrane anchor, C-terminal"/>
    <property type="match status" value="1"/>
</dbReference>
<evidence type="ECO:0000313" key="13">
    <source>
        <dbReference type="Proteomes" id="UP001596977"/>
    </source>
</evidence>
<evidence type="ECO:0000256" key="10">
    <source>
        <dbReference type="SAM" id="Phobius"/>
    </source>
</evidence>